<comment type="similarity">
    <text evidence="2 9">Belongs to the OXA1/ALB3/YidC family.</text>
</comment>
<evidence type="ECO:0000256" key="8">
    <source>
        <dbReference type="ARBA" id="ARBA00023136"/>
    </source>
</evidence>
<dbReference type="GO" id="GO:0032979">
    <property type="term" value="P:protein insertion into mitochondrial inner membrane from matrix"/>
    <property type="evidence" value="ECO:0007669"/>
    <property type="project" value="TreeGrafter"/>
</dbReference>
<keyword evidence="3 9" id="KW-0812">Transmembrane</keyword>
<feature type="transmembrane region" description="Helical" evidence="10">
    <location>
        <begin position="274"/>
        <end position="296"/>
    </location>
</feature>
<dbReference type="PANTHER" id="PTHR12428:SF66">
    <property type="entry name" value="MITOCHONDRIAL INNER MEMBRANE PROTEIN OXA1L"/>
    <property type="match status" value="1"/>
</dbReference>
<evidence type="ECO:0000256" key="10">
    <source>
        <dbReference type="SAM" id="Phobius"/>
    </source>
</evidence>
<dbReference type="OMA" id="PWWVSII"/>
<dbReference type="InterPro" id="IPR028055">
    <property type="entry name" value="YidC/Oxa/ALB_C"/>
</dbReference>
<dbReference type="HOGENOM" id="CLU_815191_0_0_1"/>
<evidence type="ECO:0000256" key="5">
    <source>
        <dbReference type="ARBA" id="ARBA00022946"/>
    </source>
</evidence>
<evidence type="ECO:0000256" key="9">
    <source>
        <dbReference type="RuleBase" id="RU003945"/>
    </source>
</evidence>
<dbReference type="Ensembl" id="ENSCSAVT00000000289.1">
    <property type="protein sequence ID" value="ENSCSAVP00000000286.1"/>
    <property type="gene ID" value="ENSCSAVG00000000157.1"/>
</dbReference>
<evidence type="ECO:0000256" key="6">
    <source>
        <dbReference type="ARBA" id="ARBA00022989"/>
    </source>
</evidence>
<name>H2Y4N8_CIOSA</name>
<dbReference type="GO" id="GO:0005743">
    <property type="term" value="C:mitochondrial inner membrane"/>
    <property type="evidence" value="ECO:0007669"/>
    <property type="project" value="UniProtKB-SubCell"/>
</dbReference>
<dbReference type="GeneTree" id="ENSGT00530000063506"/>
<organism evidence="12 13">
    <name type="scientific">Ciona savignyi</name>
    <name type="common">Pacific transparent sea squirt</name>
    <dbReference type="NCBI Taxonomy" id="51511"/>
    <lineage>
        <taxon>Eukaryota</taxon>
        <taxon>Metazoa</taxon>
        <taxon>Chordata</taxon>
        <taxon>Tunicata</taxon>
        <taxon>Ascidiacea</taxon>
        <taxon>Phlebobranchia</taxon>
        <taxon>Cionidae</taxon>
        <taxon>Ciona</taxon>
    </lineage>
</organism>
<keyword evidence="5" id="KW-0809">Transit peptide</keyword>
<feature type="domain" description="Membrane insertase YidC/Oxa/ALB C-terminal" evidence="11">
    <location>
        <begin position="112"/>
        <end position="309"/>
    </location>
</feature>
<dbReference type="AlphaFoldDB" id="H2Y4N8"/>
<keyword evidence="8 10" id="KW-0472">Membrane</keyword>
<evidence type="ECO:0000256" key="7">
    <source>
        <dbReference type="ARBA" id="ARBA00023128"/>
    </source>
</evidence>
<evidence type="ECO:0000256" key="2">
    <source>
        <dbReference type="ARBA" id="ARBA00009877"/>
    </source>
</evidence>
<evidence type="ECO:0000259" key="11">
    <source>
        <dbReference type="Pfam" id="PF02096"/>
    </source>
</evidence>
<accession>H2Y4N8</accession>
<dbReference type="eggNOG" id="KOG1239">
    <property type="taxonomic scope" value="Eukaryota"/>
</dbReference>
<evidence type="ECO:0000256" key="4">
    <source>
        <dbReference type="ARBA" id="ARBA00022792"/>
    </source>
</evidence>
<sequence length="341" mass="37968">MIRIIRCPLLHRGVVVHLKPLPSSNNLLCASRCISTTPLRNAVPIPTETLNAAENVQNLTQNAANLTETLAEIGGIVVDPPFVEIGLAAGYWPWHFIQSGLETFYIATGCPWWLTIIMGTMSLRLLTFPIFVHTRKFGIKSSQLMPLQQKMMERTKKYEASSDPVQRAMGRQKMKKFFKEHGTGPFTTLFNTLPMPLIFMSSITAIRQMAAVPVPSLEATSLLWMESLVTGDPYRVLPLITGCVIGLSIHSSMKSGMMPGISSSTVKKMKLVPLLPVVLMPALMGHLPCVITLYILNNAIFTQAFTLLLQNETIQKKLKFPVMIKKSWLKRNPTKKDSPLP</sequence>
<reference evidence="12" key="2">
    <citation type="submission" date="2025-08" db="UniProtKB">
        <authorList>
            <consortium name="Ensembl"/>
        </authorList>
    </citation>
    <scope>IDENTIFICATION</scope>
</reference>
<dbReference type="InterPro" id="IPR001708">
    <property type="entry name" value="YidC/ALB3/OXA1/COX18"/>
</dbReference>
<keyword evidence="4" id="KW-0999">Mitochondrion inner membrane</keyword>
<evidence type="ECO:0000256" key="3">
    <source>
        <dbReference type="ARBA" id="ARBA00022692"/>
    </source>
</evidence>
<dbReference type="CDD" id="cd20069">
    <property type="entry name" value="5TM_Oxa1-like"/>
    <property type="match status" value="1"/>
</dbReference>
<dbReference type="Proteomes" id="UP000007875">
    <property type="component" value="Unassembled WGS sequence"/>
</dbReference>
<dbReference type="Pfam" id="PF02096">
    <property type="entry name" value="60KD_IMP"/>
    <property type="match status" value="1"/>
</dbReference>
<keyword evidence="7" id="KW-0496">Mitochondrion</keyword>
<reference evidence="12" key="3">
    <citation type="submission" date="2025-09" db="UniProtKB">
        <authorList>
            <consortium name="Ensembl"/>
        </authorList>
    </citation>
    <scope>IDENTIFICATION</scope>
</reference>
<dbReference type="STRING" id="51511.ENSCSAVP00000000286"/>
<dbReference type="GO" id="GO:0032977">
    <property type="term" value="F:membrane insertase activity"/>
    <property type="evidence" value="ECO:0007669"/>
    <property type="project" value="InterPro"/>
</dbReference>
<comment type="subcellular location">
    <subcellularLocation>
        <location evidence="9">Membrane</location>
        <topology evidence="9">Multi-pass membrane protein</topology>
    </subcellularLocation>
    <subcellularLocation>
        <location evidence="1">Mitochondrion inner membrane</location>
        <topology evidence="1">Multi-pass membrane protein</topology>
    </subcellularLocation>
</comment>
<keyword evidence="13" id="KW-1185">Reference proteome</keyword>
<evidence type="ECO:0000313" key="12">
    <source>
        <dbReference type="Ensembl" id="ENSCSAVP00000000286.1"/>
    </source>
</evidence>
<protein>
    <recommendedName>
        <fullName evidence="11">Membrane insertase YidC/Oxa/ALB C-terminal domain-containing protein</fullName>
    </recommendedName>
</protein>
<evidence type="ECO:0000256" key="1">
    <source>
        <dbReference type="ARBA" id="ARBA00004448"/>
    </source>
</evidence>
<reference evidence="13" key="1">
    <citation type="submission" date="2003-08" db="EMBL/GenBank/DDBJ databases">
        <authorList>
            <person name="Birren B."/>
            <person name="Nusbaum C."/>
            <person name="Abebe A."/>
            <person name="Abouelleil A."/>
            <person name="Adekoya E."/>
            <person name="Ait-zahra M."/>
            <person name="Allen N."/>
            <person name="Allen T."/>
            <person name="An P."/>
            <person name="Anderson M."/>
            <person name="Anderson S."/>
            <person name="Arachchi H."/>
            <person name="Armbruster J."/>
            <person name="Bachantsang P."/>
            <person name="Baldwin J."/>
            <person name="Barry A."/>
            <person name="Bayul T."/>
            <person name="Blitshsteyn B."/>
            <person name="Bloom T."/>
            <person name="Blye J."/>
            <person name="Boguslavskiy L."/>
            <person name="Borowsky M."/>
            <person name="Boukhgalter B."/>
            <person name="Brunache A."/>
            <person name="Butler J."/>
            <person name="Calixte N."/>
            <person name="Calvo S."/>
            <person name="Camarata J."/>
            <person name="Campo K."/>
            <person name="Chang J."/>
            <person name="Cheshatsang Y."/>
            <person name="Citroen M."/>
            <person name="Collymore A."/>
            <person name="Considine T."/>
            <person name="Cook A."/>
            <person name="Cooke P."/>
            <person name="Corum B."/>
            <person name="Cuomo C."/>
            <person name="David R."/>
            <person name="Dawoe T."/>
            <person name="Degray S."/>
            <person name="Dodge S."/>
            <person name="Dooley K."/>
            <person name="Dorje P."/>
            <person name="Dorjee K."/>
            <person name="Dorris L."/>
            <person name="Duffey N."/>
            <person name="Dupes A."/>
            <person name="Elkins T."/>
            <person name="Engels R."/>
            <person name="Erickson J."/>
            <person name="Farina A."/>
            <person name="Faro S."/>
            <person name="Ferreira P."/>
            <person name="Fischer H."/>
            <person name="Fitzgerald M."/>
            <person name="Foley K."/>
            <person name="Gage D."/>
            <person name="Galagan J."/>
            <person name="Gearin G."/>
            <person name="Gnerre S."/>
            <person name="Gnirke A."/>
            <person name="Goyette A."/>
            <person name="Graham J."/>
            <person name="Grandbois E."/>
            <person name="Gyaltsen K."/>
            <person name="Hafez N."/>
            <person name="Hagopian D."/>
            <person name="Hagos B."/>
            <person name="Hall J."/>
            <person name="Hatcher B."/>
            <person name="Heller A."/>
            <person name="Higgins H."/>
            <person name="Honan T."/>
            <person name="Horn A."/>
            <person name="Houde N."/>
            <person name="Hughes L."/>
            <person name="Hulme W."/>
            <person name="Husby E."/>
            <person name="Iliev I."/>
            <person name="Jaffe D."/>
            <person name="Jones C."/>
            <person name="Kamal M."/>
            <person name="Kamat A."/>
            <person name="Kamvysselis M."/>
            <person name="Karlsson E."/>
            <person name="Kells C."/>
            <person name="Kieu A."/>
            <person name="Kisner P."/>
            <person name="Kodira C."/>
            <person name="Kulbokas E."/>
            <person name="Labutti K."/>
            <person name="Lama D."/>
            <person name="Landers T."/>
            <person name="Leger J."/>
            <person name="Levine S."/>
            <person name="Lewis D."/>
            <person name="Lewis T."/>
            <person name="Lindblad-toh K."/>
            <person name="Liu X."/>
            <person name="Lokyitsang T."/>
            <person name="Lokyitsang Y."/>
            <person name="Lucien O."/>
            <person name="Lui A."/>
            <person name="Ma L.J."/>
            <person name="Mabbitt R."/>
            <person name="Macdonald J."/>
            <person name="Maclean C."/>
            <person name="Major J."/>
            <person name="Manning J."/>
            <person name="Marabella R."/>
            <person name="Maru K."/>
            <person name="Matthews C."/>
            <person name="Mauceli E."/>
            <person name="Mccarthy M."/>
            <person name="Mcdonough S."/>
            <person name="Mcghee T."/>
            <person name="Meldrim J."/>
            <person name="Meneus L."/>
            <person name="Mesirov J."/>
            <person name="Mihalev A."/>
            <person name="Mihova T."/>
            <person name="Mikkelsen T."/>
            <person name="Mlenga V."/>
            <person name="Moru K."/>
            <person name="Mozes J."/>
            <person name="Mulrain L."/>
            <person name="Munson G."/>
            <person name="Naylor J."/>
            <person name="Newes C."/>
            <person name="Nguyen C."/>
            <person name="Nguyen N."/>
            <person name="Nguyen T."/>
            <person name="Nicol R."/>
            <person name="Nielsen C."/>
            <person name="Nizzari M."/>
            <person name="Norbu C."/>
            <person name="Norbu N."/>
            <person name="O'donnell P."/>
            <person name="Okoawo O."/>
            <person name="O'leary S."/>
            <person name="Omotosho B."/>
            <person name="O'neill K."/>
            <person name="Osman S."/>
            <person name="Parker S."/>
            <person name="Perrin D."/>
            <person name="Phunkhang P."/>
            <person name="Piqani B."/>
            <person name="Purcell S."/>
            <person name="Rachupka T."/>
            <person name="Ramasamy U."/>
            <person name="Rameau R."/>
            <person name="Ray V."/>
            <person name="Raymond C."/>
            <person name="Retta R."/>
            <person name="Richardson S."/>
            <person name="Rise C."/>
            <person name="Rodriguez J."/>
            <person name="Rogers J."/>
            <person name="Rogov P."/>
            <person name="Rutman M."/>
            <person name="Schupbach R."/>
            <person name="Seaman C."/>
            <person name="Settipalli S."/>
            <person name="Sharpe T."/>
            <person name="Sheridan J."/>
            <person name="Sherpa N."/>
            <person name="Shi J."/>
            <person name="Smirnov S."/>
            <person name="Smith C."/>
            <person name="Sougnez C."/>
            <person name="Spencer B."/>
            <person name="Stalker J."/>
            <person name="Stange-thomann N."/>
            <person name="Stavropoulos S."/>
            <person name="Stetson K."/>
            <person name="Stone C."/>
            <person name="Stone S."/>
            <person name="Stubbs M."/>
            <person name="Talamas J."/>
            <person name="Tchuinga P."/>
            <person name="Tenzing P."/>
            <person name="Tesfaye S."/>
            <person name="Theodore J."/>
            <person name="Thoulutsang Y."/>
            <person name="Topham K."/>
            <person name="Towey S."/>
            <person name="Tsamla T."/>
            <person name="Tsomo N."/>
            <person name="Vallee D."/>
            <person name="Vassiliev H."/>
            <person name="Venkataraman V."/>
            <person name="Vinson J."/>
            <person name="Vo A."/>
            <person name="Wade C."/>
            <person name="Wang S."/>
            <person name="Wangchuk T."/>
            <person name="Wangdi T."/>
            <person name="Whittaker C."/>
            <person name="Wilkinson J."/>
            <person name="Wu Y."/>
            <person name="Wyman D."/>
            <person name="Yadav S."/>
            <person name="Yang S."/>
            <person name="Yang X."/>
            <person name="Yeager S."/>
            <person name="Yee E."/>
            <person name="Young G."/>
            <person name="Zainoun J."/>
            <person name="Zembeck L."/>
            <person name="Zimmer A."/>
            <person name="Zody M."/>
            <person name="Lander E."/>
        </authorList>
    </citation>
    <scope>NUCLEOTIDE SEQUENCE [LARGE SCALE GENOMIC DNA]</scope>
</reference>
<dbReference type="PANTHER" id="PTHR12428">
    <property type="entry name" value="OXA1"/>
    <property type="match status" value="1"/>
</dbReference>
<keyword evidence="6 10" id="KW-1133">Transmembrane helix</keyword>
<feature type="transmembrane region" description="Helical" evidence="10">
    <location>
        <begin position="112"/>
        <end position="132"/>
    </location>
</feature>
<proteinExistence type="inferred from homology"/>
<evidence type="ECO:0000313" key="13">
    <source>
        <dbReference type="Proteomes" id="UP000007875"/>
    </source>
</evidence>
<dbReference type="InParanoid" id="H2Y4N8"/>
<feature type="transmembrane region" description="Helical" evidence="10">
    <location>
        <begin position="234"/>
        <end position="253"/>
    </location>
</feature>